<reference evidence="2 3" key="1">
    <citation type="submission" date="2020-04" db="EMBL/GenBank/DDBJ databases">
        <title>Flammeovirga sp. SR4, a novel species isolated from seawater.</title>
        <authorList>
            <person name="Wang X."/>
        </authorList>
    </citation>
    <scope>NUCLEOTIDE SEQUENCE [LARGE SCALE GENOMIC DNA]</scope>
    <source>
        <strain evidence="2 3">ATCC 23126</strain>
    </source>
</reference>
<accession>A0A7X9P0Q2</accession>
<gene>
    <name evidence="2" type="ORF">HHU12_00910</name>
</gene>
<dbReference type="InterPro" id="IPR054545">
    <property type="entry name" value="ApeI-like"/>
</dbReference>
<protein>
    <submittedName>
        <fullName evidence="2">3-hydroxyacyl-ACP dehydratase</fullName>
    </submittedName>
</protein>
<dbReference type="Pfam" id="PF22818">
    <property type="entry name" value="ApeI-like"/>
    <property type="match status" value="1"/>
</dbReference>
<feature type="domain" description="ApeI dehydratase-like" evidence="1">
    <location>
        <begin position="14"/>
        <end position="93"/>
    </location>
</feature>
<dbReference type="AlphaFoldDB" id="A0A7X9P0Q2"/>
<comment type="caution">
    <text evidence="2">The sequence shown here is derived from an EMBL/GenBank/DDBJ whole genome shotgun (WGS) entry which is preliminary data.</text>
</comment>
<dbReference type="Gene3D" id="3.10.129.10">
    <property type="entry name" value="Hotdog Thioesterase"/>
    <property type="match status" value="1"/>
</dbReference>
<proteinExistence type="predicted"/>
<keyword evidence="3" id="KW-1185">Reference proteome</keyword>
<dbReference type="Proteomes" id="UP000576082">
    <property type="component" value="Unassembled WGS sequence"/>
</dbReference>
<dbReference type="InterPro" id="IPR029069">
    <property type="entry name" value="HotDog_dom_sf"/>
</dbReference>
<dbReference type="SUPFAM" id="SSF54637">
    <property type="entry name" value="Thioesterase/thiol ester dehydrase-isomerase"/>
    <property type="match status" value="1"/>
</dbReference>
<evidence type="ECO:0000259" key="1">
    <source>
        <dbReference type="Pfam" id="PF22818"/>
    </source>
</evidence>
<dbReference type="GO" id="GO:0016829">
    <property type="term" value="F:lyase activity"/>
    <property type="evidence" value="ECO:0007669"/>
    <property type="project" value="UniProtKB-KW"/>
</dbReference>
<sequence>MLQQTDFFQVKELTKEENKFSAQISLNKEHEIFQGHFPGQPVTPGVCMLDIIKELCEQEYQKEVAVSAIKTIKFLSILDPQLQSEVVADVTVLKQENDTMEVKAELKDQEKAYFKFRGTFTDFE</sequence>
<name>A0A7X9P0Q2_9BACT</name>
<dbReference type="EMBL" id="JABANE010000002">
    <property type="protein sequence ID" value="NME66509.1"/>
    <property type="molecule type" value="Genomic_DNA"/>
</dbReference>
<evidence type="ECO:0000313" key="3">
    <source>
        <dbReference type="Proteomes" id="UP000576082"/>
    </source>
</evidence>
<organism evidence="2 3">
    <name type="scientific">Flammeovirga aprica JL-4</name>
    <dbReference type="NCBI Taxonomy" id="694437"/>
    <lineage>
        <taxon>Bacteria</taxon>
        <taxon>Pseudomonadati</taxon>
        <taxon>Bacteroidota</taxon>
        <taxon>Cytophagia</taxon>
        <taxon>Cytophagales</taxon>
        <taxon>Flammeovirgaceae</taxon>
        <taxon>Flammeovirga</taxon>
    </lineage>
</organism>
<evidence type="ECO:0000313" key="2">
    <source>
        <dbReference type="EMBL" id="NME66509.1"/>
    </source>
</evidence>
<dbReference type="RefSeq" id="WP_062615609.1">
    <property type="nucleotide sequence ID" value="NZ_JABANE010000002.1"/>
</dbReference>